<accession>A0A834CVE4</accession>
<keyword evidence="1" id="KW-0547">Nucleotide-binding</keyword>
<dbReference type="PANTHER" id="PTHR24223:SF330">
    <property type="entry name" value="ATP-BINDING CASSETTE SUB-FAMILY C MEMBER 10"/>
    <property type="match status" value="1"/>
</dbReference>
<organism evidence="4 5">
    <name type="scientific">Juglans regia</name>
    <name type="common">English walnut</name>
    <dbReference type="NCBI Taxonomy" id="51240"/>
    <lineage>
        <taxon>Eukaryota</taxon>
        <taxon>Viridiplantae</taxon>
        <taxon>Streptophyta</taxon>
        <taxon>Embryophyta</taxon>
        <taxon>Tracheophyta</taxon>
        <taxon>Spermatophyta</taxon>
        <taxon>Magnoliopsida</taxon>
        <taxon>eudicotyledons</taxon>
        <taxon>Gunneridae</taxon>
        <taxon>Pentapetalae</taxon>
        <taxon>rosids</taxon>
        <taxon>fabids</taxon>
        <taxon>Fagales</taxon>
        <taxon>Juglandaceae</taxon>
        <taxon>Juglans</taxon>
    </lineage>
</organism>
<dbReference type="Gramene" id="Jr07_32340_p1">
    <property type="protein sequence ID" value="cds.Jr07_32340_p1"/>
    <property type="gene ID" value="Jr07_32340"/>
</dbReference>
<keyword evidence="3" id="KW-0472">Membrane</keyword>
<evidence type="ECO:0000256" key="1">
    <source>
        <dbReference type="ARBA" id="ARBA00022741"/>
    </source>
</evidence>
<dbReference type="InterPro" id="IPR050173">
    <property type="entry name" value="ABC_transporter_C-like"/>
</dbReference>
<evidence type="ECO:0000313" key="5">
    <source>
        <dbReference type="Proteomes" id="UP000619265"/>
    </source>
</evidence>
<keyword evidence="2" id="KW-0067">ATP-binding</keyword>
<dbReference type="PANTHER" id="PTHR24223">
    <property type="entry name" value="ATP-BINDING CASSETTE SUB-FAMILY C"/>
    <property type="match status" value="1"/>
</dbReference>
<name>A0A834CVE4_JUGRE</name>
<dbReference type="Proteomes" id="UP000619265">
    <property type="component" value="Unassembled WGS sequence"/>
</dbReference>
<gene>
    <name evidence="4" type="ORF">F2P56_016748</name>
</gene>
<dbReference type="GO" id="GO:0005524">
    <property type="term" value="F:ATP binding"/>
    <property type="evidence" value="ECO:0007669"/>
    <property type="project" value="UniProtKB-KW"/>
</dbReference>
<reference evidence="4" key="2">
    <citation type="submission" date="2020-03" db="EMBL/GenBank/DDBJ databases">
        <title>Walnut 2.0.</title>
        <authorList>
            <person name="Marrano A."/>
            <person name="Britton M."/>
            <person name="Zimin A.V."/>
            <person name="Zaini P.A."/>
            <person name="Workman R."/>
            <person name="Puiu D."/>
            <person name="Bianco L."/>
            <person name="Allen B.J."/>
            <person name="Troggio M."/>
            <person name="Leslie C.A."/>
            <person name="Timp W."/>
            <person name="Dendekar A."/>
            <person name="Salzberg S.L."/>
            <person name="Neale D.B."/>
        </authorList>
    </citation>
    <scope>NUCLEOTIDE SEQUENCE</scope>
    <source>
        <tissue evidence="4">Leaves</tissue>
    </source>
</reference>
<protein>
    <submittedName>
        <fullName evidence="4">Uncharacterized protein</fullName>
    </submittedName>
</protein>
<reference evidence="4" key="1">
    <citation type="submission" date="2015-10" db="EMBL/GenBank/DDBJ databases">
        <authorList>
            <person name="Martinez-Garcia P.J."/>
            <person name="Crepeau M.W."/>
            <person name="Puiu D."/>
            <person name="Gonzalez-Ibeas D."/>
            <person name="Whalen J."/>
            <person name="Stevens K."/>
            <person name="Paul R."/>
            <person name="Butterfield T."/>
            <person name="Britton M."/>
            <person name="Reagan R."/>
            <person name="Chakraborty S."/>
            <person name="Walawage S.L."/>
            <person name="Vasquez-Gross H.A."/>
            <person name="Cardeno C."/>
            <person name="Famula R."/>
            <person name="Pratt K."/>
            <person name="Kuruganti S."/>
            <person name="Aradhya M.K."/>
            <person name="Leslie C.A."/>
            <person name="Dandekar A.M."/>
            <person name="Salzberg S.L."/>
            <person name="Wegrzyn J.L."/>
            <person name="Langley C.H."/>
            <person name="Neale D.B."/>
        </authorList>
    </citation>
    <scope>NUCLEOTIDE SEQUENCE</scope>
    <source>
        <tissue evidence="4">Leaves</tissue>
    </source>
</reference>
<keyword evidence="3" id="KW-1133">Transmembrane helix</keyword>
<comment type="caution">
    <text evidence="4">The sequence shown here is derived from an EMBL/GenBank/DDBJ whole genome shotgun (WGS) entry which is preliminary data.</text>
</comment>
<sequence>AISSADLVVEMEKGHVKWVGSSADLSVSSYSAFSPQNECDTYLHMQRQEGSMATNNEIEQDILLEKDAAHVSEEAQKIIETELRKEGSVELDVYKNYAAFSGWLITVVICLSAILMQASRNGNDLWLSFWVDTTTGSSQTEYSTSFYLVFSFFSFQYKQQVVLGSICLLSMWMYFTDVQTICYILSLSILSRS</sequence>
<keyword evidence="3" id="KW-0812">Transmembrane</keyword>
<dbReference type="AlphaFoldDB" id="A0A834CVE4"/>
<evidence type="ECO:0000256" key="2">
    <source>
        <dbReference type="ARBA" id="ARBA00022840"/>
    </source>
</evidence>
<feature type="non-terminal residue" evidence="4">
    <location>
        <position position="193"/>
    </location>
</feature>
<evidence type="ECO:0000313" key="4">
    <source>
        <dbReference type="EMBL" id="KAF5466865.1"/>
    </source>
</evidence>
<feature type="transmembrane region" description="Helical" evidence="3">
    <location>
        <begin position="97"/>
        <end position="118"/>
    </location>
</feature>
<dbReference type="EMBL" id="LIHL02000007">
    <property type="protein sequence ID" value="KAF5466865.1"/>
    <property type="molecule type" value="Genomic_DNA"/>
</dbReference>
<feature type="transmembrane region" description="Helical" evidence="3">
    <location>
        <begin position="161"/>
        <end position="190"/>
    </location>
</feature>
<proteinExistence type="predicted"/>
<evidence type="ECO:0000256" key="3">
    <source>
        <dbReference type="SAM" id="Phobius"/>
    </source>
</evidence>